<evidence type="ECO:0000256" key="3">
    <source>
        <dbReference type="ARBA" id="ARBA00023136"/>
    </source>
</evidence>
<keyword evidence="6" id="KW-0812">Transmembrane</keyword>
<keyword evidence="2" id="KW-0732">Signal</keyword>
<evidence type="ECO:0000313" key="8">
    <source>
        <dbReference type="EMBL" id="APG78662.1"/>
    </source>
</evidence>
<evidence type="ECO:0000256" key="5">
    <source>
        <dbReference type="SAM" id="MobiDB-lite"/>
    </source>
</evidence>
<dbReference type="EMBL" id="KX884411">
    <property type="protein sequence ID" value="APG78662.1"/>
    <property type="molecule type" value="Genomic_RNA"/>
</dbReference>
<dbReference type="SUPFAM" id="SSF161008">
    <property type="entry name" value="Viral glycoprotein ectodomain-like"/>
    <property type="match status" value="1"/>
</dbReference>
<feature type="domain" description="Spike glycoprotein fusion" evidence="7">
    <location>
        <begin position="79"/>
        <end position="148"/>
    </location>
</feature>
<keyword evidence="6" id="KW-1133">Transmembrane helix</keyword>
<evidence type="ECO:0000256" key="6">
    <source>
        <dbReference type="SAM" id="Phobius"/>
    </source>
</evidence>
<dbReference type="Pfam" id="PF00974">
    <property type="entry name" value="Rhabdo_glycop_FD"/>
    <property type="match status" value="1"/>
</dbReference>
<dbReference type="GO" id="GO:0019031">
    <property type="term" value="C:viral envelope"/>
    <property type="evidence" value="ECO:0007669"/>
    <property type="project" value="InterPro"/>
</dbReference>
<organism evidence="8">
    <name type="scientific">Beihai barnacle virus 7</name>
    <dbReference type="NCBI Taxonomy" id="1922365"/>
    <lineage>
        <taxon>Viruses</taxon>
        <taxon>Riboviria</taxon>
        <taxon>Orthornavirae</taxon>
        <taxon>Negarnaviricota</taxon>
        <taxon>Haploviricotina</taxon>
        <taxon>Monjiviricetes</taxon>
        <taxon>Mononegavirales</taxon>
        <taxon>Rhabdoviridae</taxon>
        <taxon>Rhabdoviridae incertae sedis</taxon>
        <taxon>Gammaplatrhavirus</taxon>
        <taxon>Gammaplatrhavirus beihai</taxon>
    </lineage>
</organism>
<comment type="subcellular location">
    <subcellularLocation>
        <location evidence="1">Membrane</location>
    </subcellularLocation>
</comment>
<dbReference type="KEGG" id="vg:30745434"/>
<feature type="transmembrane region" description="Helical" evidence="6">
    <location>
        <begin position="509"/>
        <end position="533"/>
    </location>
</feature>
<dbReference type="GeneID" id="30745434"/>
<proteinExistence type="predicted"/>
<accession>A0A1L3KMQ3</accession>
<protein>
    <submittedName>
        <fullName evidence="8">Putative glycoprotein</fullName>
    </submittedName>
</protein>
<dbReference type="InterPro" id="IPR001903">
    <property type="entry name" value="Rhabdo_glycop_FD"/>
</dbReference>
<keyword evidence="9" id="KW-1185">Reference proteome</keyword>
<keyword evidence="4" id="KW-0325">Glycoprotein</keyword>
<feature type="compositionally biased region" description="Basic and acidic residues" evidence="5">
    <location>
        <begin position="549"/>
        <end position="560"/>
    </location>
</feature>
<evidence type="ECO:0000256" key="1">
    <source>
        <dbReference type="ARBA" id="ARBA00004370"/>
    </source>
</evidence>
<dbReference type="RefSeq" id="YP_009333190.1">
    <property type="nucleotide sequence ID" value="NC_032432.1"/>
</dbReference>
<name>A0A1L3KMQ3_9RHAB</name>
<evidence type="ECO:0000256" key="2">
    <source>
        <dbReference type="ARBA" id="ARBA00022729"/>
    </source>
</evidence>
<dbReference type="Proteomes" id="UP000201582">
    <property type="component" value="Segment"/>
</dbReference>
<evidence type="ECO:0000313" key="9">
    <source>
        <dbReference type="Proteomes" id="UP000201582"/>
    </source>
</evidence>
<keyword evidence="3 6" id="KW-0472">Membrane</keyword>
<evidence type="ECO:0000256" key="4">
    <source>
        <dbReference type="ARBA" id="ARBA00023180"/>
    </source>
</evidence>
<reference evidence="8" key="1">
    <citation type="journal article" date="2016" name="Nature">
        <title>Redefining the invertebrate RNA virosphere.</title>
        <authorList>
            <person name="Shi M."/>
            <person name="Lin X.D."/>
            <person name="Tian J.H."/>
            <person name="Chen L.J."/>
            <person name="Chen X."/>
            <person name="Li C.X."/>
            <person name="Qin X.C."/>
            <person name="Li J."/>
            <person name="Cao J.P."/>
            <person name="Eden J.S."/>
            <person name="Buchmann J."/>
            <person name="Wang W."/>
            <person name="Xu J."/>
            <person name="Holmes E.C."/>
            <person name="Zhang Y.Z."/>
        </authorList>
    </citation>
    <scope>NUCLEOTIDE SEQUENCE [LARGE SCALE GENOMIC DNA]</scope>
    <source>
        <strain evidence="8">BHTH16013</strain>
    </source>
</reference>
<evidence type="ECO:0000259" key="7">
    <source>
        <dbReference type="Pfam" id="PF00974"/>
    </source>
</evidence>
<feature type="region of interest" description="Disordered" evidence="5">
    <location>
        <begin position="540"/>
        <end position="560"/>
    </location>
</feature>
<sequence>MLKLLLIVSVIGYVAGAGASSSESNYFDIHVCGGSSVPSPLPLPGIMCNIAPTATQQPLRNGELDIITAMSSIFPVTVYRCHTVRKTSYCYKHFWGVPERMSWSSPVNDTLSSCQDRQVRSTSGSQFLSVVTPPYSCSWMREVSESTDSPLFEEDLAYYELLQDMIHIKGVGSFSTWANVSWYPSSGGYYFLPPESQARIRAYRLHSTHSTLCEVYVDRVRCPYLAITVWLSDLKKTKIINNERYWSVSEGVYISRNHKWDRLVETKKRTRRGAALQLQYVMDSLNMMTRAADRTAQSLRCEIKRLRRLTALAVASLSPALAAEIELGRRVAGVELTPAGLIKYSCQKVFSWKLQSPASSTHTEVPIVYQLYSSSSPVIGWLNPSSLTVTVHVTTGPPTRYVRVNLTHTFDLFTKGWVSVLPETVSLQAMHFASHGVISYLQDELELRAATSLSVINYMSRPTTQYRDEVPPSLTIYAQTREVIPETIRSTGTWLGKLVPKWLAIPLEILGSAITLALVVFIIYKIVPILVAVTRRQSAPRRNNAATEGTRERIRMLERR</sequence>